<evidence type="ECO:0000313" key="2">
    <source>
        <dbReference type="Proteomes" id="UP000038830"/>
    </source>
</evidence>
<sequence>MVSMKPIMIGVPMKHTDCLAVKYIPKVWEVTSSPHWCDEHPTVSFIYCKDGGELLYMGKGIFSHYTVHRNNCGVDNAAGRLNWTSLAR</sequence>
<dbReference type="AlphaFoldDB" id="A0A0H5C0X4"/>
<dbReference type="Proteomes" id="UP000038830">
    <property type="component" value="Unassembled WGS sequence"/>
</dbReference>
<evidence type="ECO:0000313" key="1">
    <source>
        <dbReference type="EMBL" id="CEP21403.1"/>
    </source>
</evidence>
<proteinExistence type="predicted"/>
<name>A0A0H5C0X4_CYBJN</name>
<gene>
    <name evidence="1" type="ORF">BN1211_1492</name>
</gene>
<dbReference type="EMBL" id="CDQK01000002">
    <property type="protein sequence ID" value="CEP21403.1"/>
    <property type="molecule type" value="Genomic_DNA"/>
</dbReference>
<reference evidence="2" key="1">
    <citation type="journal article" date="2015" name="J. Biotechnol.">
        <title>The structure of the Cyberlindnera jadinii genome and its relation to Candida utilis analyzed by the occurrence of single nucleotide polymorphisms.</title>
        <authorList>
            <person name="Rupp O."/>
            <person name="Brinkrolf K."/>
            <person name="Buerth C."/>
            <person name="Kunigo M."/>
            <person name="Schneider J."/>
            <person name="Jaenicke S."/>
            <person name="Goesmann A."/>
            <person name="Puehler A."/>
            <person name="Jaeger K.-E."/>
            <person name="Ernst J.F."/>
        </authorList>
    </citation>
    <scope>NUCLEOTIDE SEQUENCE [LARGE SCALE GENOMIC DNA]</scope>
    <source>
        <strain evidence="2">ATCC 18201 / CBS 1600 / BCRC 20928 / JCM 3617 / NBRC 0987 / NRRL Y-1542</strain>
    </source>
</reference>
<protein>
    <submittedName>
        <fullName evidence="1">Uncharacterized protein</fullName>
    </submittedName>
</protein>
<accession>A0A0H5C0X4</accession>
<organism evidence="1 2">
    <name type="scientific">Cyberlindnera jadinii (strain ATCC 18201 / CBS 1600 / BCRC 20928 / JCM 3617 / NBRC 0987 / NRRL Y-1542)</name>
    <name type="common">Torula yeast</name>
    <name type="synonym">Candida utilis</name>
    <dbReference type="NCBI Taxonomy" id="983966"/>
    <lineage>
        <taxon>Eukaryota</taxon>
        <taxon>Fungi</taxon>
        <taxon>Dikarya</taxon>
        <taxon>Ascomycota</taxon>
        <taxon>Saccharomycotina</taxon>
        <taxon>Saccharomycetes</taxon>
        <taxon>Phaffomycetales</taxon>
        <taxon>Phaffomycetaceae</taxon>
        <taxon>Cyberlindnera</taxon>
    </lineage>
</organism>